<feature type="domain" description="Methyltransferase" evidence="1">
    <location>
        <begin position="9"/>
        <end position="62"/>
    </location>
</feature>
<sequence>MFSVLAQRSCPEAKLLTGDMTSLTFAPFTFHGAISFYTLFHLSRSKLRAMLTKIHTWLKPGGVFAFNLATVDEGEIHGEVLGYGMFWSSYGVGDSRRLVEEVGFELMQVEVLRAGDGKLDEWDPDFDAEFLWVVARKRDAREAVGLGGVGTRRLGE</sequence>
<accession>A0A6S6WEI6</accession>
<evidence type="ECO:0000313" key="2">
    <source>
        <dbReference type="EMBL" id="CAE7188451.1"/>
    </source>
</evidence>
<proteinExistence type="predicted"/>
<evidence type="ECO:0000313" key="3">
    <source>
        <dbReference type="Proteomes" id="UP000472372"/>
    </source>
</evidence>
<organism evidence="2 3">
    <name type="scientific">Pyrenophora teres f. teres</name>
    <dbReference type="NCBI Taxonomy" id="97479"/>
    <lineage>
        <taxon>Eukaryota</taxon>
        <taxon>Fungi</taxon>
        <taxon>Dikarya</taxon>
        <taxon>Ascomycota</taxon>
        <taxon>Pezizomycotina</taxon>
        <taxon>Dothideomycetes</taxon>
        <taxon>Pleosporomycetidae</taxon>
        <taxon>Pleosporales</taxon>
        <taxon>Pleosporineae</taxon>
        <taxon>Pleosporaceae</taxon>
        <taxon>Pyrenophora</taxon>
    </lineage>
</organism>
<dbReference type="Pfam" id="PF13649">
    <property type="entry name" value="Methyltransf_25"/>
    <property type="match status" value="1"/>
</dbReference>
<dbReference type="AlphaFoldDB" id="A0A6S6WEI6"/>
<dbReference type="EMBL" id="HG992982">
    <property type="protein sequence ID" value="CAE7188451.1"/>
    <property type="molecule type" value="Genomic_DNA"/>
</dbReference>
<name>A0A6S6WEI6_9PLEO</name>
<gene>
    <name evidence="2" type="ORF">PTTW11_07325</name>
</gene>
<dbReference type="SUPFAM" id="SSF53335">
    <property type="entry name" value="S-adenosyl-L-methionine-dependent methyltransferases"/>
    <property type="match status" value="1"/>
</dbReference>
<dbReference type="InterPro" id="IPR029063">
    <property type="entry name" value="SAM-dependent_MTases_sf"/>
</dbReference>
<dbReference type="Proteomes" id="UP000472372">
    <property type="component" value="Chromosome 6"/>
</dbReference>
<protein>
    <submittedName>
        <fullName evidence="2">O-methyltransferase</fullName>
    </submittedName>
</protein>
<dbReference type="InterPro" id="IPR041698">
    <property type="entry name" value="Methyltransf_25"/>
</dbReference>
<evidence type="ECO:0000259" key="1">
    <source>
        <dbReference type="Pfam" id="PF13649"/>
    </source>
</evidence>
<dbReference type="Gene3D" id="3.40.50.150">
    <property type="entry name" value="Vaccinia Virus protein VP39"/>
    <property type="match status" value="1"/>
</dbReference>
<reference evidence="2" key="1">
    <citation type="submission" date="2021-02" db="EMBL/GenBank/DDBJ databases">
        <authorList>
            <person name="Syme A R."/>
            <person name="Syme A R."/>
            <person name="Moolhuijzen P."/>
        </authorList>
    </citation>
    <scope>NUCLEOTIDE SEQUENCE</scope>
    <source>
        <strain evidence="2">W1-1</strain>
    </source>
</reference>